<proteinExistence type="predicted"/>
<protein>
    <submittedName>
        <fullName evidence="1">Uncharacterized protein</fullName>
    </submittedName>
</protein>
<organism evidence="1">
    <name type="scientific">marine sediment metagenome</name>
    <dbReference type="NCBI Taxonomy" id="412755"/>
    <lineage>
        <taxon>unclassified sequences</taxon>
        <taxon>metagenomes</taxon>
        <taxon>ecological metagenomes</taxon>
    </lineage>
</organism>
<dbReference type="AlphaFoldDB" id="X0WUD5"/>
<reference evidence="1" key="1">
    <citation type="journal article" date="2014" name="Front. Microbiol.">
        <title>High frequency of phylogenetically diverse reductive dehalogenase-homologous genes in deep subseafloor sedimentary metagenomes.</title>
        <authorList>
            <person name="Kawai M."/>
            <person name="Futagami T."/>
            <person name="Toyoda A."/>
            <person name="Takaki Y."/>
            <person name="Nishi S."/>
            <person name="Hori S."/>
            <person name="Arai W."/>
            <person name="Tsubouchi T."/>
            <person name="Morono Y."/>
            <person name="Uchiyama I."/>
            <person name="Ito T."/>
            <person name="Fujiyama A."/>
            <person name="Inagaki F."/>
            <person name="Takami H."/>
        </authorList>
    </citation>
    <scope>NUCLEOTIDE SEQUENCE</scope>
    <source>
        <strain evidence="1">Expedition CK06-06</strain>
    </source>
</reference>
<evidence type="ECO:0000313" key="1">
    <source>
        <dbReference type="EMBL" id="GAG16336.1"/>
    </source>
</evidence>
<comment type="caution">
    <text evidence="1">The sequence shown here is derived from an EMBL/GenBank/DDBJ whole genome shotgun (WGS) entry which is preliminary data.</text>
</comment>
<sequence>MAAEPEALAKAFHEAYERLAPSFGYATRVESAIPWEEVPEQNRLLMIAVAAEVLDYLEAITDPKVAEQFARQVRGRHSPEKLDELVELIRRT</sequence>
<name>X0WUD5_9ZZZZ</name>
<gene>
    <name evidence="1" type="ORF">S01H1_50574</name>
</gene>
<accession>X0WUD5</accession>
<dbReference type="EMBL" id="BARS01032592">
    <property type="protein sequence ID" value="GAG16336.1"/>
    <property type="molecule type" value="Genomic_DNA"/>
</dbReference>